<dbReference type="STRING" id="52586.A0A0B1PGQ7"/>
<dbReference type="SUPFAM" id="SSF53335">
    <property type="entry name" value="S-adenosyl-L-methionine-dependent methyltransferases"/>
    <property type="match status" value="1"/>
</dbReference>
<dbReference type="Gene3D" id="3.40.50.150">
    <property type="entry name" value="Vaccinia Virus protein VP39"/>
    <property type="match status" value="1"/>
</dbReference>
<dbReference type="InterPro" id="IPR023267">
    <property type="entry name" value="RCMT"/>
</dbReference>
<dbReference type="Proteomes" id="UP000030854">
    <property type="component" value="Unassembled WGS sequence"/>
</dbReference>
<feature type="binding site" evidence="5">
    <location>
        <position position="320"/>
    </location>
    <ligand>
        <name>S-adenosyl-L-methionine</name>
        <dbReference type="ChEBI" id="CHEBI:59789"/>
    </ligand>
</feature>
<dbReference type="InterPro" id="IPR049561">
    <property type="entry name" value="NSUN5_7_fdxn-like"/>
</dbReference>
<evidence type="ECO:0000256" key="4">
    <source>
        <dbReference type="ARBA" id="ARBA00022884"/>
    </source>
</evidence>
<dbReference type="HOGENOM" id="CLU_005316_7_4_1"/>
<keyword evidence="1 5" id="KW-0489">Methyltransferase</keyword>
<dbReference type="PANTHER" id="PTHR22807">
    <property type="entry name" value="NOP2 YEAST -RELATED NOL1/NOP2/FMU SUN DOMAIN-CONTAINING"/>
    <property type="match status" value="1"/>
</dbReference>
<dbReference type="AlphaFoldDB" id="A0A0B1PGQ7"/>
<dbReference type="GO" id="GO:0003723">
    <property type="term" value="F:RNA binding"/>
    <property type="evidence" value="ECO:0007669"/>
    <property type="project" value="UniProtKB-UniRule"/>
</dbReference>
<sequence>MSLYHETAEILLNNSSSLRSRVFGKRDLESQPAQVYALAVESCKWSFVLKEVIENVDFLRLERKVTPILSVLLVHDLLLAKRGIALPASHGLRATVEKYKSRIQSEFTKARVRRKLATLEEFKQYVEASFQRTQEEKLGALYPRWARINTLKTTLKDQLETTFSDYERVSTVQNVRISGCKRIAIDEHIPNLVALSPCADLLKSDAYKTGAIILQDKASCFPAYLLNPTSIDGHVIDTCSAPGNKTTHLAAILKSNSPEINNDSILIHAYEKNKLRAATLEKMIKLLGAQDLVKLNPGQDFLKTDPFSPDYSRVGALLLDPSCSGSGIIGREETSELHLPSLKNSFDAKLKHKHKTKKMHSTETFEKKNRKRKREDSKDNTVFVDDDGKNLVPNSQEELEARLSALSQFQLKLLLHAFKFPNAKKITYSTCSIFAQENEQVILKALEHPDAKKGGWRILKREEQIDSMRDWPIRGSQDAFGDRKDLVEACIRTVRGDEHATMGFFVAAMIRDLITQK</sequence>
<feature type="active site" description="Nucleophile" evidence="5">
    <location>
        <position position="431"/>
    </location>
</feature>
<accession>A0A0B1PGQ7</accession>
<dbReference type="OMA" id="SFKSRIY"/>
<proteinExistence type="inferred from homology"/>
<dbReference type="GO" id="GO:0070475">
    <property type="term" value="P:rRNA base methylation"/>
    <property type="evidence" value="ECO:0007669"/>
    <property type="project" value="TreeGrafter"/>
</dbReference>
<name>A0A0B1PGQ7_UNCNE</name>
<comment type="caution">
    <text evidence="8">The sequence shown here is derived from an EMBL/GenBank/DDBJ whole genome shotgun (WGS) entry which is preliminary data.</text>
</comment>
<dbReference type="GO" id="GO:0008173">
    <property type="term" value="F:RNA methyltransferase activity"/>
    <property type="evidence" value="ECO:0007669"/>
    <property type="project" value="InterPro"/>
</dbReference>
<feature type="domain" description="SAM-dependent MTase RsmB/NOP-type" evidence="7">
    <location>
        <begin position="134"/>
        <end position="512"/>
    </location>
</feature>
<comment type="similarity">
    <text evidence="5">Belongs to the class I-like SAM-binding methyltransferase superfamily. RsmB/NOP family.</text>
</comment>
<keyword evidence="3 5" id="KW-0949">S-adenosyl-L-methionine</keyword>
<feature type="region of interest" description="Disordered" evidence="6">
    <location>
        <begin position="351"/>
        <end position="389"/>
    </location>
</feature>
<evidence type="ECO:0000256" key="6">
    <source>
        <dbReference type="SAM" id="MobiDB-lite"/>
    </source>
</evidence>
<dbReference type="InterPro" id="IPR049560">
    <property type="entry name" value="MeTrfase_RsmB-F_NOP2_cat"/>
</dbReference>
<dbReference type="Gene3D" id="3.30.70.1170">
    <property type="entry name" value="Sun protein, domain 3"/>
    <property type="match status" value="1"/>
</dbReference>
<dbReference type="GO" id="GO:0005730">
    <property type="term" value="C:nucleolus"/>
    <property type="evidence" value="ECO:0007669"/>
    <property type="project" value="TreeGrafter"/>
</dbReference>
<keyword evidence="9" id="KW-1185">Reference proteome</keyword>
<dbReference type="InterPro" id="IPR001678">
    <property type="entry name" value="MeTrfase_RsmB-F_NOP2_dom"/>
</dbReference>
<dbReference type="PROSITE" id="PS51686">
    <property type="entry name" value="SAM_MT_RSMB_NOP"/>
    <property type="match status" value="1"/>
</dbReference>
<reference evidence="8 9" key="1">
    <citation type="journal article" date="2014" name="BMC Genomics">
        <title>Adaptive genomic structural variation in the grape powdery mildew pathogen, Erysiphe necator.</title>
        <authorList>
            <person name="Jones L."/>
            <person name="Riaz S."/>
            <person name="Morales-Cruz A."/>
            <person name="Amrine K.C."/>
            <person name="McGuire B."/>
            <person name="Gubler W.D."/>
            <person name="Walker M.A."/>
            <person name="Cantu D."/>
        </authorList>
    </citation>
    <scope>NUCLEOTIDE SEQUENCE [LARGE SCALE GENOMIC DNA]</scope>
    <source>
        <strain evidence="9">c</strain>
    </source>
</reference>
<evidence type="ECO:0000313" key="8">
    <source>
        <dbReference type="EMBL" id="KHJ36440.1"/>
    </source>
</evidence>
<dbReference type="PRINTS" id="PR02008">
    <property type="entry name" value="RCMTFAMILY"/>
</dbReference>
<evidence type="ECO:0000256" key="5">
    <source>
        <dbReference type="PROSITE-ProRule" id="PRU01023"/>
    </source>
</evidence>
<evidence type="ECO:0000256" key="3">
    <source>
        <dbReference type="ARBA" id="ARBA00022691"/>
    </source>
</evidence>
<dbReference type="Pfam" id="PF01189">
    <property type="entry name" value="Methyltr_RsmB-F"/>
    <property type="match status" value="1"/>
</dbReference>
<evidence type="ECO:0000259" key="7">
    <source>
        <dbReference type="PROSITE" id="PS51686"/>
    </source>
</evidence>
<protein>
    <submittedName>
        <fullName evidence="8">Putative nol1 nop2 sun family protein</fullName>
    </submittedName>
</protein>
<feature type="binding site" evidence="5">
    <location>
        <position position="271"/>
    </location>
    <ligand>
        <name>S-adenosyl-L-methionine</name>
        <dbReference type="ChEBI" id="CHEBI:59789"/>
    </ligand>
</feature>
<gene>
    <name evidence="8" type="ORF">EV44_g2042</name>
</gene>
<comment type="caution">
    <text evidence="5">Lacks conserved residue(s) required for the propagation of feature annotation.</text>
</comment>
<dbReference type="PANTHER" id="PTHR22807:SF4">
    <property type="entry name" value="28S RRNA (CYTOSINE-C(5))-METHYLTRANSFERASE"/>
    <property type="match status" value="1"/>
</dbReference>
<organism evidence="8 9">
    <name type="scientific">Uncinula necator</name>
    <name type="common">Grape powdery mildew</name>
    <dbReference type="NCBI Taxonomy" id="52586"/>
    <lineage>
        <taxon>Eukaryota</taxon>
        <taxon>Fungi</taxon>
        <taxon>Dikarya</taxon>
        <taxon>Ascomycota</taxon>
        <taxon>Pezizomycotina</taxon>
        <taxon>Leotiomycetes</taxon>
        <taxon>Erysiphales</taxon>
        <taxon>Erysiphaceae</taxon>
        <taxon>Erysiphe</taxon>
    </lineage>
</organism>
<evidence type="ECO:0000313" key="9">
    <source>
        <dbReference type="Proteomes" id="UP000030854"/>
    </source>
</evidence>
<evidence type="ECO:0000256" key="2">
    <source>
        <dbReference type="ARBA" id="ARBA00022679"/>
    </source>
</evidence>
<dbReference type="InterPro" id="IPR029063">
    <property type="entry name" value="SAM-dependent_MTases_sf"/>
</dbReference>
<dbReference type="InterPro" id="IPR048889">
    <property type="entry name" value="NSUN5_RCM1_N"/>
</dbReference>
<keyword evidence="2 5" id="KW-0808">Transferase</keyword>
<dbReference type="EMBL" id="JNVN01000020">
    <property type="protein sequence ID" value="KHJ36440.1"/>
    <property type="molecule type" value="Genomic_DNA"/>
</dbReference>
<dbReference type="Pfam" id="PF21148">
    <property type="entry name" value="NSUN5_fdxn-like"/>
    <property type="match status" value="1"/>
</dbReference>
<evidence type="ECO:0000256" key="1">
    <source>
        <dbReference type="ARBA" id="ARBA00022603"/>
    </source>
</evidence>
<feature type="binding site" evidence="5">
    <location>
        <begin position="239"/>
        <end position="245"/>
    </location>
    <ligand>
        <name>S-adenosyl-L-methionine</name>
        <dbReference type="ChEBI" id="CHEBI:59789"/>
    </ligand>
</feature>
<dbReference type="Pfam" id="PF21153">
    <property type="entry name" value="NSUN5_N"/>
    <property type="match status" value="1"/>
</dbReference>
<keyword evidence="4 5" id="KW-0694">RNA-binding</keyword>
<dbReference type="FunFam" id="3.30.70.1170:FF:000006">
    <property type="entry name" value="NOL1/NOP2/Sun domain family protein"/>
    <property type="match status" value="1"/>
</dbReference>